<name>A0A173X568_9FIRM</name>
<reference evidence="1 2" key="1">
    <citation type="submission" date="2015-09" db="EMBL/GenBank/DDBJ databases">
        <authorList>
            <consortium name="Pathogen Informatics"/>
        </authorList>
    </citation>
    <scope>NUCLEOTIDE SEQUENCE [LARGE SCALE GENOMIC DNA]</scope>
    <source>
        <strain evidence="1 2">2789STDY5608850</strain>
    </source>
</reference>
<dbReference type="RefSeq" id="WP_055652714.1">
    <property type="nucleotide sequence ID" value="NZ_CABIXC010000001.1"/>
</dbReference>
<dbReference type="EMBL" id="CYZE01000001">
    <property type="protein sequence ID" value="CUN46724.1"/>
    <property type="molecule type" value="Genomic_DNA"/>
</dbReference>
<dbReference type="AlphaFoldDB" id="A0A173X568"/>
<accession>A0A173X568</accession>
<proteinExistence type="predicted"/>
<evidence type="ECO:0000313" key="1">
    <source>
        <dbReference type="EMBL" id="CUN46724.1"/>
    </source>
</evidence>
<dbReference type="Proteomes" id="UP000095651">
    <property type="component" value="Unassembled WGS sequence"/>
</dbReference>
<organism evidence="1 2">
    <name type="scientific">Hungatella hathewayi</name>
    <dbReference type="NCBI Taxonomy" id="154046"/>
    <lineage>
        <taxon>Bacteria</taxon>
        <taxon>Bacillati</taxon>
        <taxon>Bacillota</taxon>
        <taxon>Clostridia</taxon>
        <taxon>Lachnospirales</taxon>
        <taxon>Lachnospiraceae</taxon>
        <taxon>Hungatella</taxon>
    </lineage>
</organism>
<protein>
    <submittedName>
        <fullName evidence="1">Uncharacterized protein</fullName>
    </submittedName>
</protein>
<sequence length="446" mass="50770">METRFIKKQMTAAYQYSYTRLALNYYTLYETLTEEPELPGKGSAFLLTLNELIEAYLEGEEILNRLDQLREEVTREVEILTAYTDCFQIYEYVLNRLERSYKTLPETGYNDETFTDMLMAFITNTKESAVMNGRIRQIIGQLPVRLTKQKFYSLVLEGLSVYTGSPVDSLNDMMYTLKTESMASLPEGMAEGRRSLYETLKQFGHMDYRSLSPEAFSEAQAKLMGVSAELNEEAECFVSLQEIINDLYVLSLAKSDAVIDVNEEKLYRSIITGVLNGLTKNGDGEAEESFTALLTQLEGRQEAYYERYLRSEFPPETPELLADPDYVRAGNVDLLLSGSSFMDLKKVTAESGEEEDGTQELVDRAYLEKTAEAYFGQLETVFSGTSRPVMRAIMAKVLSDLPVYFHSIDEIKSYIRGSLESCGDEAEKETCKELLEELMDYEDKLV</sequence>
<gene>
    <name evidence="1" type="ORF">ERS852407_00281</name>
</gene>
<evidence type="ECO:0000313" key="2">
    <source>
        <dbReference type="Proteomes" id="UP000095651"/>
    </source>
</evidence>